<dbReference type="AlphaFoldDB" id="A0A8X8Z2L6"/>
<dbReference type="InterPro" id="IPR021109">
    <property type="entry name" value="Peptidase_aspartic_dom_sf"/>
</dbReference>
<gene>
    <name evidence="3" type="ORF">SASPL_151047</name>
</gene>
<comment type="caution">
    <text evidence="3">The sequence shown here is derived from an EMBL/GenBank/DDBJ whole genome shotgun (WGS) entry which is preliminary data.</text>
</comment>
<dbReference type="InterPro" id="IPR033121">
    <property type="entry name" value="PEPTIDASE_A1"/>
</dbReference>
<dbReference type="InterPro" id="IPR032799">
    <property type="entry name" value="TAXi_C"/>
</dbReference>
<dbReference type="EMBL" id="PNBA02000020">
    <property type="protein sequence ID" value="KAG6389576.1"/>
    <property type="molecule type" value="Genomic_DNA"/>
</dbReference>
<dbReference type="SUPFAM" id="SSF50630">
    <property type="entry name" value="Acid proteases"/>
    <property type="match status" value="1"/>
</dbReference>
<dbReference type="PANTHER" id="PTHR13683:SF750">
    <property type="entry name" value="ASPARTYL PROTEASE AED1"/>
    <property type="match status" value="1"/>
</dbReference>
<dbReference type="PANTHER" id="PTHR13683">
    <property type="entry name" value="ASPARTYL PROTEASES"/>
    <property type="match status" value="1"/>
</dbReference>
<evidence type="ECO:0000259" key="2">
    <source>
        <dbReference type="PROSITE" id="PS51767"/>
    </source>
</evidence>
<proteinExistence type="inferred from homology"/>
<comment type="similarity">
    <text evidence="1">Belongs to the peptidase A1 family.</text>
</comment>
<feature type="domain" description="Peptidase A1" evidence="2">
    <location>
        <begin position="1"/>
        <end position="263"/>
    </location>
</feature>
<dbReference type="FunFam" id="2.40.70.10:FF:000013">
    <property type="entry name" value="Aspartyl protease AED1"/>
    <property type="match status" value="1"/>
</dbReference>
<dbReference type="Proteomes" id="UP000298416">
    <property type="component" value="Unassembled WGS sequence"/>
</dbReference>
<evidence type="ECO:0000256" key="1">
    <source>
        <dbReference type="ARBA" id="ARBA00007447"/>
    </source>
</evidence>
<dbReference type="GO" id="GO:0006508">
    <property type="term" value="P:proteolysis"/>
    <property type="evidence" value="ECO:0007669"/>
    <property type="project" value="InterPro"/>
</dbReference>
<reference evidence="3" key="2">
    <citation type="submission" date="2020-08" db="EMBL/GenBank/DDBJ databases">
        <title>Plant Genome Project.</title>
        <authorList>
            <person name="Zhang R.-G."/>
        </authorList>
    </citation>
    <scope>NUCLEOTIDE SEQUENCE</scope>
    <source>
        <strain evidence="3">Huo1</strain>
        <tissue evidence="3">Leaf</tissue>
    </source>
</reference>
<dbReference type="GO" id="GO:0004190">
    <property type="term" value="F:aspartic-type endopeptidase activity"/>
    <property type="evidence" value="ECO:0007669"/>
    <property type="project" value="InterPro"/>
</dbReference>
<evidence type="ECO:0000313" key="4">
    <source>
        <dbReference type="Proteomes" id="UP000298416"/>
    </source>
</evidence>
<reference evidence="3" key="1">
    <citation type="submission" date="2018-01" db="EMBL/GenBank/DDBJ databases">
        <authorList>
            <person name="Mao J.F."/>
        </authorList>
    </citation>
    <scope>NUCLEOTIDE SEQUENCE</scope>
    <source>
        <strain evidence="3">Huo1</strain>
        <tissue evidence="3">Leaf</tissue>
    </source>
</reference>
<name>A0A8X8Z2L6_SALSN</name>
<keyword evidence="4" id="KW-1185">Reference proteome</keyword>
<dbReference type="InterPro" id="IPR001461">
    <property type="entry name" value="Aspartic_peptidase_A1"/>
</dbReference>
<sequence length="267" mass="27998">MHLIHGKFELSDSIKKRPSTLEVFHRHGPCSKLSQDEVVATPSLSDILAHDQSRVKSIRARLDSIRTMDKVKDEKVNLPAHSGSSLGSGNYLVSMGLATSGSVQFTPFDSSHGSSFYFISITSIAVSGQQLPIGGAVFKTAGAIIDSGTVITRLPPAAYSALSAAFKQGMKKYPAAPAFSILDTCYNLSNYTSISVPTVSFTFDGEVMIDLSPSGIMIAVSSTVACLAFAGNGDAANIGIFGNTQQLAFEVVYDVVGGKLGFAAAGC</sequence>
<dbReference type="Pfam" id="PF14541">
    <property type="entry name" value="TAXi_C"/>
    <property type="match status" value="1"/>
</dbReference>
<accession>A0A8X8Z2L6</accession>
<dbReference type="PROSITE" id="PS51767">
    <property type="entry name" value="PEPTIDASE_A1"/>
    <property type="match status" value="1"/>
</dbReference>
<organism evidence="3">
    <name type="scientific">Salvia splendens</name>
    <name type="common">Scarlet sage</name>
    <dbReference type="NCBI Taxonomy" id="180675"/>
    <lineage>
        <taxon>Eukaryota</taxon>
        <taxon>Viridiplantae</taxon>
        <taxon>Streptophyta</taxon>
        <taxon>Embryophyta</taxon>
        <taxon>Tracheophyta</taxon>
        <taxon>Spermatophyta</taxon>
        <taxon>Magnoliopsida</taxon>
        <taxon>eudicotyledons</taxon>
        <taxon>Gunneridae</taxon>
        <taxon>Pentapetalae</taxon>
        <taxon>asterids</taxon>
        <taxon>lamiids</taxon>
        <taxon>Lamiales</taxon>
        <taxon>Lamiaceae</taxon>
        <taxon>Nepetoideae</taxon>
        <taxon>Mentheae</taxon>
        <taxon>Salviinae</taxon>
        <taxon>Salvia</taxon>
        <taxon>Salvia subgen. Calosphace</taxon>
        <taxon>core Calosphace</taxon>
    </lineage>
</organism>
<dbReference type="Gene3D" id="2.40.70.10">
    <property type="entry name" value="Acid Proteases"/>
    <property type="match status" value="1"/>
</dbReference>
<protein>
    <recommendedName>
        <fullName evidence="2">Peptidase A1 domain-containing protein</fullName>
    </recommendedName>
</protein>
<evidence type="ECO:0000313" key="3">
    <source>
        <dbReference type="EMBL" id="KAG6389576.1"/>
    </source>
</evidence>